<evidence type="ECO:0000313" key="5">
    <source>
        <dbReference type="Proteomes" id="UP000239415"/>
    </source>
</evidence>
<gene>
    <name evidence="4" type="ORF">CLV67_12385</name>
</gene>
<dbReference type="InterPro" id="IPR032675">
    <property type="entry name" value="LRR_dom_sf"/>
</dbReference>
<keyword evidence="3" id="KW-0677">Repeat</keyword>
<dbReference type="GO" id="GO:0005829">
    <property type="term" value="C:cytosol"/>
    <property type="evidence" value="ECO:0007669"/>
    <property type="project" value="TreeGrafter"/>
</dbReference>
<comment type="caution">
    <text evidence="4">The sequence shown here is derived from an EMBL/GenBank/DDBJ whole genome shotgun (WGS) entry which is preliminary data.</text>
</comment>
<organism evidence="4 5">
    <name type="scientific">Actinoplanes italicus</name>
    <dbReference type="NCBI Taxonomy" id="113567"/>
    <lineage>
        <taxon>Bacteria</taxon>
        <taxon>Bacillati</taxon>
        <taxon>Actinomycetota</taxon>
        <taxon>Actinomycetes</taxon>
        <taxon>Micromonosporales</taxon>
        <taxon>Micromonosporaceae</taxon>
        <taxon>Actinoplanes</taxon>
    </lineage>
</organism>
<keyword evidence="1" id="KW-0343">GTPase activation</keyword>
<dbReference type="Gene3D" id="3.80.10.10">
    <property type="entry name" value="Ribonuclease Inhibitor"/>
    <property type="match status" value="2"/>
</dbReference>
<dbReference type="GO" id="GO:0005096">
    <property type="term" value="F:GTPase activator activity"/>
    <property type="evidence" value="ECO:0007669"/>
    <property type="project" value="UniProtKB-KW"/>
</dbReference>
<evidence type="ECO:0000313" key="4">
    <source>
        <dbReference type="EMBL" id="PRX14700.1"/>
    </source>
</evidence>
<protein>
    <submittedName>
        <fullName evidence="4">Leucine rich repeat (LRR) protein</fullName>
    </submittedName>
</protein>
<dbReference type="RefSeq" id="WP_106328431.1">
    <property type="nucleotide sequence ID" value="NZ_BOMO01000137.1"/>
</dbReference>
<dbReference type="EMBL" id="PVMZ01000023">
    <property type="protein sequence ID" value="PRX14700.1"/>
    <property type="molecule type" value="Genomic_DNA"/>
</dbReference>
<dbReference type="Pfam" id="PF13516">
    <property type="entry name" value="LRR_6"/>
    <property type="match status" value="3"/>
</dbReference>
<evidence type="ECO:0000256" key="1">
    <source>
        <dbReference type="ARBA" id="ARBA00022468"/>
    </source>
</evidence>
<dbReference type="GO" id="GO:0006913">
    <property type="term" value="P:nucleocytoplasmic transport"/>
    <property type="evidence" value="ECO:0007669"/>
    <property type="project" value="TreeGrafter"/>
</dbReference>
<dbReference type="GO" id="GO:0048471">
    <property type="term" value="C:perinuclear region of cytoplasm"/>
    <property type="evidence" value="ECO:0007669"/>
    <property type="project" value="TreeGrafter"/>
</dbReference>
<accession>A0A2T0JYT0</accession>
<dbReference type="PANTHER" id="PTHR24113:SF12">
    <property type="entry name" value="RAN GTPASE-ACTIVATING PROTEIN 1"/>
    <property type="match status" value="1"/>
</dbReference>
<keyword evidence="2" id="KW-0433">Leucine-rich repeat</keyword>
<reference evidence="4 5" key="1">
    <citation type="submission" date="2018-03" db="EMBL/GenBank/DDBJ databases">
        <title>Genomic Encyclopedia of Archaeal and Bacterial Type Strains, Phase II (KMG-II): from individual species to whole genera.</title>
        <authorList>
            <person name="Goeker M."/>
        </authorList>
    </citation>
    <scope>NUCLEOTIDE SEQUENCE [LARGE SCALE GENOMIC DNA]</scope>
    <source>
        <strain evidence="4 5">DSM 43146</strain>
    </source>
</reference>
<keyword evidence="5" id="KW-1185">Reference proteome</keyword>
<dbReference type="SMART" id="SM00368">
    <property type="entry name" value="LRR_RI"/>
    <property type="match status" value="7"/>
</dbReference>
<dbReference type="Proteomes" id="UP000239415">
    <property type="component" value="Unassembled WGS sequence"/>
</dbReference>
<dbReference type="InterPro" id="IPR027038">
    <property type="entry name" value="RanGap"/>
</dbReference>
<proteinExistence type="predicted"/>
<dbReference type="AlphaFoldDB" id="A0A2T0JYT0"/>
<dbReference type="OrthoDB" id="636045at2"/>
<dbReference type="InterPro" id="IPR001611">
    <property type="entry name" value="Leu-rich_rpt"/>
</dbReference>
<dbReference type="GO" id="GO:0031267">
    <property type="term" value="F:small GTPase binding"/>
    <property type="evidence" value="ECO:0007669"/>
    <property type="project" value="TreeGrafter"/>
</dbReference>
<evidence type="ECO:0000256" key="2">
    <source>
        <dbReference type="ARBA" id="ARBA00022614"/>
    </source>
</evidence>
<evidence type="ECO:0000256" key="3">
    <source>
        <dbReference type="ARBA" id="ARBA00022737"/>
    </source>
</evidence>
<name>A0A2T0JYT0_9ACTN</name>
<dbReference type="SUPFAM" id="SSF52047">
    <property type="entry name" value="RNI-like"/>
    <property type="match status" value="1"/>
</dbReference>
<sequence>MFIRCPAITDPDRGLADPGDFDGLLGRLAAPEPVTANEEFARGLLRPDGRVDLCKQGVGPVQAARVVRAAVGSPHATHLLLGTNGLGTEGARAVAGALPAGHRISTVYLGCNRIDADGAGALADRLTTDGAIRALWLKRNPIGDDGVARIAAALVGNRTLRTLDLVNTGLTATGLEPLADALAARPGGLERLFLGGNGLGPDAVAVLTRLVREGGVRELYLAVNRLGDSGAAALAENLSGYAMTLGLGGNGITDAAPLAAHLHSWTALDLARPPSERALGGRSNLLGDTGAALLAAALPGSALRRLDVRFTGITGRGVKLLLAAGAGLDHLAVGGGVPRRLRRLAPKSTGAPHEDINAIVSVYR</sequence>
<dbReference type="PANTHER" id="PTHR24113">
    <property type="entry name" value="RAN GTPASE-ACTIVATING PROTEIN 1"/>
    <property type="match status" value="1"/>
</dbReference>